<dbReference type="HAMAP" id="MF_00376">
    <property type="entry name" value="Dephospho_CoA_kinase"/>
    <property type="match status" value="1"/>
</dbReference>
<dbReference type="Gene3D" id="3.40.50.300">
    <property type="entry name" value="P-loop containing nucleotide triphosphate hydrolases"/>
    <property type="match status" value="1"/>
</dbReference>
<keyword evidence="3 5" id="KW-0067">ATP-binding</keyword>
<dbReference type="CDD" id="cd02022">
    <property type="entry name" value="DPCK"/>
    <property type="match status" value="1"/>
</dbReference>
<dbReference type="PANTHER" id="PTHR10695">
    <property type="entry name" value="DEPHOSPHO-COA KINASE-RELATED"/>
    <property type="match status" value="1"/>
</dbReference>
<evidence type="ECO:0000256" key="3">
    <source>
        <dbReference type="ARBA" id="ARBA00022840"/>
    </source>
</evidence>
<comment type="subcellular location">
    <subcellularLocation>
        <location evidence="5">Cytoplasm</location>
    </subcellularLocation>
</comment>
<feature type="binding site" evidence="5">
    <location>
        <begin position="15"/>
        <end position="20"/>
    </location>
    <ligand>
        <name>ATP</name>
        <dbReference type="ChEBI" id="CHEBI:30616"/>
    </ligand>
</feature>
<dbReference type="OrthoDB" id="9812943at2"/>
<proteinExistence type="inferred from homology"/>
<gene>
    <name evidence="5" type="primary">coaE</name>
    <name evidence="7" type="ORF">CKF59_05330</name>
</gene>
<evidence type="ECO:0000256" key="2">
    <source>
        <dbReference type="ARBA" id="ARBA00022741"/>
    </source>
</evidence>
<organism evidence="7 8">
    <name type="scientific">Psittacicella gerlachiana</name>
    <dbReference type="NCBI Taxonomy" id="2028574"/>
    <lineage>
        <taxon>Bacteria</taxon>
        <taxon>Pseudomonadati</taxon>
        <taxon>Pseudomonadota</taxon>
        <taxon>Gammaproteobacteria</taxon>
        <taxon>Pasteurellales</taxon>
        <taxon>Psittacicellaceae</taxon>
        <taxon>Psittacicella</taxon>
    </lineage>
</organism>
<dbReference type="EC" id="2.7.1.24" evidence="5 6"/>
<comment type="pathway">
    <text evidence="5">Cofactor biosynthesis; coenzyme A biosynthesis; CoA from (R)-pantothenate: step 5/5.</text>
</comment>
<evidence type="ECO:0000256" key="5">
    <source>
        <dbReference type="HAMAP-Rule" id="MF_00376"/>
    </source>
</evidence>
<dbReference type="Pfam" id="PF01121">
    <property type="entry name" value="CoaE"/>
    <property type="match status" value="1"/>
</dbReference>
<dbReference type="UniPathway" id="UPA00241">
    <property type="reaction ID" value="UER00356"/>
</dbReference>
<name>A0A3A1YBM9_9GAMM</name>
<comment type="catalytic activity">
    <reaction evidence="5">
        <text>3'-dephospho-CoA + ATP = ADP + CoA + H(+)</text>
        <dbReference type="Rhea" id="RHEA:18245"/>
        <dbReference type="ChEBI" id="CHEBI:15378"/>
        <dbReference type="ChEBI" id="CHEBI:30616"/>
        <dbReference type="ChEBI" id="CHEBI:57287"/>
        <dbReference type="ChEBI" id="CHEBI:57328"/>
        <dbReference type="ChEBI" id="CHEBI:456216"/>
        <dbReference type="EC" id="2.7.1.24"/>
    </reaction>
</comment>
<keyword evidence="8" id="KW-1185">Reference proteome</keyword>
<dbReference type="PROSITE" id="PS51219">
    <property type="entry name" value="DPCK"/>
    <property type="match status" value="1"/>
</dbReference>
<dbReference type="EMBL" id="NRJF01000151">
    <property type="protein sequence ID" value="RIY34590.1"/>
    <property type="molecule type" value="Genomic_DNA"/>
</dbReference>
<dbReference type="InterPro" id="IPR027417">
    <property type="entry name" value="P-loop_NTPase"/>
</dbReference>
<dbReference type="NCBIfam" id="TIGR00152">
    <property type="entry name" value="dephospho-CoA kinase"/>
    <property type="match status" value="1"/>
</dbReference>
<keyword evidence="4 5" id="KW-0173">Coenzyme A biosynthesis</keyword>
<protein>
    <recommendedName>
        <fullName evidence="5 6">Dephospho-CoA kinase</fullName>
        <ecNumber evidence="5 6">2.7.1.24</ecNumber>
    </recommendedName>
    <alternativeName>
        <fullName evidence="5">Dephosphocoenzyme A kinase</fullName>
    </alternativeName>
</protein>
<evidence type="ECO:0000256" key="6">
    <source>
        <dbReference type="NCBIfam" id="TIGR00152"/>
    </source>
</evidence>
<sequence>MQFNKPIIGLTGGLASGKSTVASFFKSIGDCDVISSDEVSREVMQPGQACFEDIVKEFGKEILLPADDQGVEYIDRKALRKIVFGDSLEAQANLKKLEAITHPYIRARELELFNRSDKDYILWDVPLLIEKKLWDYCDEIIVVQADRQTQIQRALTRDPTANLKIIVDILNTQATNEERVAHAKYVIINDDNVSKKDLELKVSRINNLIMEGTVKRFRKNLQTIKA</sequence>
<keyword evidence="5" id="KW-0808">Transferase</keyword>
<keyword evidence="5" id="KW-0963">Cytoplasm</keyword>
<evidence type="ECO:0000256" key="4">
    <source>
        <dbReference type="ARBA" id="ARBA00022993"/>
    </source>
</evidence>
<dbReference type="InterPro" id="IPR001977">
    <property type="entry name" value="Depp_CoAkinase"/>
</dbReference>
<dbReference type="GO" id="GO:0005524">
    <property type="term" value="F:ATP binding"/>
    <property type="evidence" value="ECO:0007669"/>
    <property type="project" value="UniProtKB-UniRule"/>
</dbReference>
<dbReference type="GO" id="GO:0004140">
    <property type="term" value="F:dephospho-CoA kinase activity"/>
    <property type="evidence" value="ECO:0007669"/>
    <property type="project" value="UniProtKB-UniRule"/>
</dbReference>
<dbReference type="PANTHER" id="PTHR10695:SF46">
    <property type="entry name" value="BIFUNCTIONAL COENZYME A SYNTHASE-RELATED"/>
    <property type="match status" value="1"/>
</dbReference>
<comment type="similarity">
    <text evidence="1 5">Belongs to the CoaE family.</text>
</comment>
<dbReference type="AlphaFoldDB" id="A0A3A1YBM9"/>
<dbReference type="Proteomes" id="UP000265964">
    <property type="component" value="Unassembled WGS sequence"/>
</dbReference>
<accession>A0A3A1YBM9</accession>
<dbReference type="SUPFAM" id="SSF52540">
    <property type="entry name" value="P-loop containing nucleoside triphosphate hydrolases"/>
    <property type="match status" value="1"/>
</dbReference>
<keyword evidence="2 5" id="KW-0547">Nucleotide-binding</keyword>
<dbReference type="GO" id="GO:0005737">
    <property type="term" value="C:cytoplasm"/>
    <property type="evidence" value="ECO:0007669"/>
    <property type="project" value="UniProtKB-SubCell"/>
</dbReference>
<evidence type="ECO:0000313" key="7">
    <source>
        <dbReference type="EMBL" id="RIY34590.1"/>
    </source>
</evidence>
<keyword evidence="5 7" id="KW-0418">Kinase</keyword>
<reference evidence="7 8" key="1">
    <citation type="submission" date="2017-08" db="EMBL/GenBank/DDBJ databases">
        <title>Reclassification of Bisgaard taxon 37 and 44.</title>
        <authorList>
            <person name="Christensen H."/>
        </authorList>
    </citation>
    <scope>NUCLEOTIDE SEQUENCE [LARGE SCALE GENOMIC DNA]</scope>
    <source>
        <strain evidence="7 8">EEAB3T1</strain>
    </source>
</reference>
<comment type="caution">
    <text evidence="7">The sequence shown here is derived from an EMBL/GenBank/DDBJ whole genome shotgun (WGS) entry which is preliminary data.</text>
</comment>
<comment type="function">
    <text evidence="5">Catalyzes the phosphorylation of the 3'-hydroxyl group of dephosphocoenzyme A to form coenzyme A.</text>
</comment>
<evidence type="ECO:0000313" key="8">
    <source>
        <dbReference type="Proteomes" id="UP000265964"/>
    </source>
</evidence>
<dbReference type="RefSeq" id="WP_119534932.1">
    <property type="nucleotide sequence ID" value="NZ_NRJF01000151.1"/>
</dbReference>
<evidence type="ECO:0000256" key="1">
    <source>
        <dbReference type="ARBA" id="ARBA00009018"/>
    </source>
</evidence>
<dbReference type="GO" id="GO:0015937">
    <property type="term" value="P:coenzyme A biosynthetic process"/>
    <property type="evidence" value="ECO:0007669"/>
    <property type="project" value="UniProtKB-UniRule"/>
</dbReference>